<dbReference type="InterPro" id="IPR006143">
    <property type="entry name" value="RND_pump_MFP"/>
</dbReference>
<dbReference type="PANTHER" id="PTHR30469">
    <property type="entry name" value="MULTIDRUG RESISTANCE PROTEIN MDTA"/>
    <property type="match status" value="1"/>
</dbReference>
<dbReference type="GO" id="GO:0015562">
    <property type="term" value="F:efflux transmembrane transporter activity"/>
    <property type="evidence" value="ECO:0007669"/>
    <property type="project" value="TreeGrafter"/>
</dbReference>
<evidence type="ECO:0000256" key="3">
    <source>
        <dbReference type="SAM" id="SignalP"/>
    </source>
</evidence>
<dbReference type="SUPFAM" id="SSF111369">
    <property type="entry name" value="HlyD-like secretion proteins"/>
    <property type="match status" value="1"/>
</dbReference>
<feature type="signal peptide" evidence="3">
    <location>
        <begin position="1"/>
        <end position="18"/>
    </location>
</feature>
<dbReference type="KEGG" id="spiu:SPICUR_04235"/>
<evidence type="ECO:0000313" key="5">
    <source>
        <dbReference type="EMBL" id="AGY91830.1"/>
    </source>
</evidence>
<dbReference type="NCBIfam" id="TIGR01730">
    <property type="entry name" value="RND_mfp"/>
    <property type="match status" value="1"/>
</dbReference>
<keyword evidence="2" id="KW-0175">Coiled coil</keyword>
<dbReference type="AlphaFoldDB" id="U5T320"/>
<feature type="coiled-coil region" evidence="2">
    <location>
        <begin position="83"/>
        <end position="141"/>
    </location>
</feature>
<dbReference type="eggNOG" id="COG0845">
    <property type="taxonomic scope" value="Bacteria"/>
</dbReference>
<feature type="chain" id="PRO_5004664515" description="CusB-like beta-barrel domain-containing protein" evidence="3">
    <location>
        <begin position="19"/>
        <end position="350"/>
    </location>
</feature>
<dbReference type="Gene3D" id="2.40.420.20">
    <property type="match status" value="1"/>
</dbReference>
<dbReference type="GO" id="GO:1990281">
    <property type="term" value="C:efflux pump complex"/>
    <property type="evidence" value="ECO:0007669"/>
    <property type="project" value="TreeGrafter"/>
</dbReference>
<evidence type="ECO:0000259" key="4">
    <source>
        <dbReference type="Pfam" id="PF25954"/>
    </source>
</evidence>
<dbReference type="Pfam" id="PF25954">
    <property type="entry name" value="Beta-barrel_RND_2"/>
    <property type="match status" value="1"/>
</dbReference>
<dbReference type="Gene3D" id="1.10.287.470">
    <property type="entry name" value="Helix hairpin bin"/>
    <property type="match status" value="1"/>
</dbReference>
<comment type="similarity">
    <text evidence="1">Belongs to the membrane fusion protein (MFP) (TC 8.A.1) family.</text>
</comment>
<dbReference type="InterPro" id="IPR058792">
    <property type="entry name" value="Beta-barrel_RND_2"/>
</dbReference>
<dbReference type="EMBL" id="CP005990">
    <property type="protein sequence ID" value="AGY91830.1"/>
    <property type="molecule type" value="Genomic_DNA"/>
</dbReference>
<feature type="domain" description="CusB-like beta-barrel" evidence="4">
    <location>
        <begin position="190"/>
        <end position="254"/>
    </location>
</feature>
<dbReference type="PANTHER" id="PTHR30469:SF11">
    <property type="entry name" value="BLL4320 PROTEIN"/>
    <property type="match status" value="1"/>
</dbReference>
<evidence type="ECO:0000256" key="2">
    <source>
        <dbReference type="SAM" id="Coils"/>
    </source>
</evidence>
<dbReference type="Proteomes" id="UP000017640">
    <property type="component" value="Chromosome"/>
</dbReference>
<gene>
    <name evidence="5" type="ORF">SPICUR_04235</name>
</gene>
<organism evidence="5 6">
    <name type="scientific">Spiribacter curvatus</name>
    <dbReference type="NCBI Taxonomy" id="1335757"/>
    <lineage>
        <taxon>Bacteria</taxon>
        <taxon>Pseudomonadati</taxon>
        <taxon>Pseudomonadota</taxon>
        <taxon>Gammaproteobacteria</taxon>
        <taxon>Chromatiales</taxon>
        <taxon>Ectothiorhodospiraceae</taxon>
        <taxon>Spiribacter</taxon>
    </lineage>
</organism>
<dbReference type="STRING" id="1335757.SPICUR_04235"/>
<protein>
    <recommendedName>
        <fullName evidence="4">CusB-like beta-barrel domain-containing protein</fullName>
    </recommendedName>
</protein>
<keyword evidence="3" id="KW-0732">Signal</keyword>
<evidence type="ECO:0000256" key="1">
    <source>
        <dbReference type="ARBA" id="ARBA00009477"/>
    </source>
</evidence>
<evidence type="ECO:0000313" key="6">
    <source>
        <dbReference type="Proteomes" id="UP000017640"/>
    </source>
</evidence>
<dbReference type="Gene3D" id="2.40.50.100">
    <property type="match status" value="1"/>
</dbReference>
<name>U5T320_9GAMM</name>
<dbReference type="Gene3D" id="2.40.30.170">
    <property type="match status" value="1"/>
</dbReference>
<keyword evidence="6" id="KW-1185">Reference proteome</keyword>
<accession>U5T320</accession>
<sequence>MRFALLITVLAVTGLARAQSDAAPVRLSGVETGEAVTRLEAVGESRAQRSVTLYPESTGIVTAIEFDAGDSVNAGETLITLDAEAERNEVARTRAELRDARRRLARYEPGIDDGTFSPTTIDDARRAVELARLALERARIERDDRRRLAPFDGHTGMTDIEVGQRVDPDTAITTMDDRTALTVRFRLAGQYLGQLAPGDNVTLSAWAHPQAAVTGTIQRVDSRIDTASGTFRVEARIGNQRDRFRPGMRFRVSTELAGPTYPRIPATSLQWGDNGPYIWVVRDGRAERLGVSLIARQSDHVLVEGELDTDDSVVSEGAQRMRPGIEVRVIDPAELDDYPALEATRDAPAQ</sequence>
<reference evidence="5 6" key="1">
    <citation type="journal article" date="2013" name="BMC Genomics">
        <title>Genomes of "Spiribacter", a streamlined, successful halophilic bacterium.</title>
        <authorList>
            <person name="Lopez-Perez M."/>
            <person name="Ghai R."/>
            <person name="Leon M.J."/>
            <person name="Rodriguez-Olmos A."/>
            <person name="Copa-Patino J.L."/>
            <person name="Soliveri J."/>
            <person name="Sanchez-Porro C."/>
            <person name="Ventosa A."/>
            <person name="Rodriguez-Valera F."/>
        </authorList>
    </citation>
    <scope>NUCLEOTIDE SEQUENCE [LARGE SCALE GENOMIC DNA]</scope>
    <source>
        <strain evidence="5 6">UAH-SP71</strain>
    </source>
</reference>
<dbReference type="HOGENOM" id="CLU_018816_1_2_6"/>
<proteinExistence type="inferred from homology"/>